<evidence type="ECO:0000313" key="3">
    <source>
        <dbReference type="EMBL" id="CAI4057850.1"/>
    </source>
</evidence>
<dbReference type="Proteomes" id="UP001162085">
    <property type="component" value="Chromosome 2"/>
</dbReference>
<accession>A0ABN8WTS8</accession>
<organism evidence="3 4">
    <name type="scientific">Saccharomyces uvarum</name>
    <name type="common">Yeast</name>
    <name type="synonym">Saccharomyces bayanus var. uvarum</name>
    <dbReference type="NCBI Taxonomy" id="230603"/>
    <lineage>
        <taxon>Eukaryota</taxon>
        <taxon>Fungi</taxon>
        <taxon>Dikarya</taxon>
        <taxon>Ascomycota</taxon>
        <taxon>Saccharomycotina</taxon>
        <taxon>Saccharomycetes</taxon>
        <taxon>Saccharomycetales</taxon>
        <taxon>Saccharomycetaceae</taxon>
        <taxon>Saccharomyces</taxon>
    </lineage>
</organism>
<gene>
    <name evidence="3" type="primary">SUVZ02G5990</name>
    <name evidence="3" type="ORF">SUVZ_02G5990</name>
</gene>
<name>A0ABN8WTS8_SACUV</name>
<evidence type="ECO:0000256" key="1">
    <source>
        <dbReference type="SAM" id="MobiDB-lite"/>
    </source>
</evidence>
<feature type="compositionally biased region" description="Polar residues" evidence="1">
    <location>
        <begin position="123"/>
        <end position="133"/>
    </location>
</feature>
<feature type="compositionally biased region" description="Polar residues" evidence="1">
    <location>
        <begin position="48"/>
        <end position="57"/>
    </location>
</feature>
<dbReference type="PANTHER" id="PTHR12894">
    <property type="entry name" value="CNH DOMAIN CONTAINING"/>
    <property type="match status" value="1"/>
</dbReference>
<dbReference type="InterPro" id="IPR032914">
    <property type="entry name" value="Vam6/VPS39/TRAP1"/>
</dbReference>
<keyword evidence="4" id="KW-1185">Reference proteome</keyword>
<feature type="region of interest" description="Disordered" evidence="1">
    <location>
        <begin position="1"/>
        <end position="135"/>
    </location>
</feature>
<protein>
    <recommendedName>
        <fullName evidence="2">CNH domain-containing protein</fullName>
    </recommendedName>
</protein>
<evidence type="ECO:0000259" key="2">
    <source>
        <dbReference type="PROSITE" id="PS50219"/>
    </source>
</evidence>
<proteinExistence type="predicted"/>
<sequence>MAKKKIKANNAKEQDNDEGKFKIDIEPSHEENDETGTKDNDQEIVKGENQQSSLHSANQKDVEEADKPSQEEADKPSQEEADKPSLEEADKPSQEETRSIDSSSFDKDIEQEVTEDDVAKEGTSGTDDGMSTNDKQKEDLSLKINEGPFRLSTLLDNLPPDLAYTCCEAYENHIFLGTTTGDLLHYFELERGNYMLVSQTKFDAESNAKIDKILLLPKVEGALILCNNELVLFILPEFAPRPNTVRLRGINDVLVCNFSRSSNAYRIYAFHAEGVRLLKISANSLVLAKTFNFKLIDKACAHEQTLMISKLNNYELVNLKSSQVIPLFRISETDEELEPIITNFNEDNEFLVCSGGRSYENGAMALVVNHHGDIIKGTMVLKNYPRSVIVEFPYIIVDSGFQSVDIYSALTSESQLLQSITNPKLDLKISRTDKVFTNTNTSEEFRKKISNKLRLQPLTHSDNKFRIERERALVEESYEEKTSLVIYNNLGIHLLVPKPMVLNFTSCDESEIDHIEDQLKKLSRGDLTKFQKIEAKYLMSFLLFLMMLHYDHIEDEVMKKWCEFSDKIDIRILFYLLGWKVYSEIWCFRGLVDIVEQLKSLKLNNKCENVINMILMIKSELKKRDKNGILATDFNDIMKTLDITLFSLQSETKKEVTIDMFEQESFDEIIKEIYSRGDEISRRKLLIDIHKEKGEYVEPPKLLKRAKDYKSLISFIEENIKFLSKEYVKETLNDDLILCLRQGDENADSNSIKQVLKILDIAGISKDEFLDRIPEEGISLKVSFIEELGVQNSKDSKFLFNYYLTKLREIICKDKIWIILDDFVKEYKEDLAYDKTNITSFINIKLKHSVNCERFSTYYEKCENLKIENKEDDEFIKFAFGEISKIDRQHILCLLFFSNDLIKWVSSKELLKVYLSFNDFRSVEKFTDKPDLIAVMKQYLEITSLNYSVELISNLLRRNFNLLDDIDTQLMVLETIPSDFPMQSISEILLKMIIQYQDEREESNLRKFLLKNQISISDELNRNFEAQE</sequence>
<feature type="domain" description="CNH" evidence="2">
    <location>
        <begin position="161"/>
        <end position="435"/>
    </location>
</feature>
<dbReference type="PROSITE" id="PS50219">
    <property type="entry name" value="CNH"/>
    <property type="match status" value="1"/>
</dbReference>
<evidence type="ECO:0000313" key="4">
    <source>
        <dbReference type="Proteomes" id="UP001162085"/>
    </source>
</evidence>
<dbReference type="EMBL" id="OX365929">
    <property type="protein sequence ID" value="CAI4057850.1"/>
    <property type="molecule type" value="Genomic_DNA"/>
</dbReference>
<reference evidence="3" key="1">
    <citation type="submission" date="2022-10" db="EMBL/GenBank/DDBJ databases">
        <authorList>
            <person name="Byrne P K."/>
        </authorList>
    </citation>
    <scope>NUCLEOTIDE SEQUENCE</scope>
    <source>
        <strain evidence="3">ZP964</strain>
    </source>
</reference>
<dbReference type="PANTHER" id="PTHR12894:SF28">
    <property type="entry name" value="VACUOLAR PROTEIN SORTING-ASSOCIATED PROTEIN 3"/>
    <property type="match status" value="1"/>
</dbReference>
<feature type="compositionally biased region" description="Basic and acidic residues" evidence="1">
    <location>
        <begin position="58"/>
        <end position="110"/>
    </location>
</feature>
<dbReference type="InterPro" id="IPR001180">
    <property type="entry name" value="CNH_dom"/>
</dbReference>
<feature type="compositionally biased region" description="Basic and acidic residues" evidence="1">
    <location>
        <begin position="10"/>
        <end position="46"/>
    </location>
</feature>